<dbReference type="RefSeq" id="WP_343990614.1">
    <property type="nucleotide sequence ID" value="NZ_BAAALG010000001.1"/>
</dbReference>
<feature type="chain" id="PRO_5046220019" evidence="1">
    <location>
        <begin position="35"/>
        <end position="430"/>
    </location>
</feature>
<organism evidence="2 3">
    <name type="scientific">Nocardioides dubius</name>
    <dbReference type="NCBI Taxonomy" id="317019"/>
    <lineage>
        <taxon>Bacteria</taxon>
        <taxon>Bacillati</taxon>
        <taxon>Actinomycetota</taxon>
        <taxon>Actinomycetes</taxon>
        <taxon>Propionibacteriales</taxon>
        <taxon>Nocardioidaceae</taxon>
        <taxon>Nocardioides</taxon>
    </lineage>
</organism>
<evidence type="ECO:0000313" key="3">
    <source>
        <dbReference type="Proteomes" id="UP001501581"/>
    </source>
</evidence>
<comment type="caution">
    <text evidence="2">The sequence shown here is derived from an EMBL/GenBank/DDBJ whole genome shotgun (WGS) entry which is preliminary data.</text>
</comment>
<protein>
    <submittedName>
        <fullName evidence="2">Uncharacterized protein</fullName>
    </submittedName>
</protein>
<gene>
    <name evidence="2" type="ORF">GCM10009668_02970</name>
</gene>
<reference evidence="2 3" key="1">
    <citation type="journal article" date="2019" name="Int. J. Syst. Evol. Microbiol.">
        <title>The Global Catalogue of Microorganisms (GCM) 10K type strain sequencing project: providing services to taxonomists for standard genome sequencing and annotation.</title>
        <authorList>
            <consortium name="The Broad Institute Genomics Platform"/>
            <consortium name="The Broad Institute Genome Sequencing Center for Infectious Disease"/>
            <person name="Wu L."/>
            <person name="Ma J."/>
        </authorList>
    </citation>
    <scope>NUCLEOTIDE SEQUENCE [LARGE SCALE GENOMIC DNA]</scope>
    <source>
        <strain evidence="2 3">JCM 13008</strain>
    </source>
</reference>
<dbReference type="NCBIfam" id="NF040603">
    <property type="entry name" value="choice_anch_P"/>
    <property type="match status" value="2"/>
</dbReference>
<sequence length="430" mass="44656">MLTARTARIRTLTALAALLLGALVVPGAATTAEAAKPSKKYAPYGFLSYSGGTMVQALGTTLSSDLTAQSTIAGTALPSRSSSTTADVKVSSLVSVGAVRTSTQATKSGKRGVKVVTKARTAGVNLLNGLITATAVETTNTTRGLPTKLSGHSSTRFVDLKIGSLQLPVDIPENFRVTIPGVATVEANVTNVATKHGIANSQGYALGVHLLKDFGPASMGSSIVLNPTFTTLAVPVPAKNPTIGGTAYGTKALVKLTDAISGEVGPTGQVATPPNSTAGKTEVNRTASVDVPGILYVGAINSSTWSKSSKRRADIKNTTQVAGVNLLNGLITADALKVEARAKIRGKRYRPQERMTLVNLTIAGRKIPVNVGPNTKIDVAGLGRVTINQRVRTNSSNLIRAIHIKVLEPRNDLKVGAEIEIGVASTRLWR</sequence>
<dbReference type="EMBL" id="BAAALG010000001">
    <property type="protein sequence ID" value="GAA1091580.1"/>
    <property type="molecule type" value="Genomic_DNA"/>
</dbReference>
<name>A0ABN1TKF8_9ACTN</name>
<keyword evidence="1" id="KW-0732">Signal</keyword>
<dbReference type="Proteomes" id="UP001501581">
    <property type="component" value="Unassembled WGS sequence"/>
</dbReference>
<proteinExistence type="predicted"/>
<evidence type="ECO:0000313" key="2">
    <source>
        <dbReference type="EMBL" id="GAA1091580.1"/>
    </source>
</evidence>
<feature type="signal peptide" evidence="1">
    <location>
        <begin position="1"/>
        <end position="34"/>
    </location>
</feature>
<keyword evidence="3" id="KW-1185">Reference proteome</keyword>
<accession>A0ABN1TKF8</accession>
<evidence type="ECO:0000256" key="1">
    <source>
        <dbReference type="SAM" id="SignalP"/>
    </source>
</evidence>